<dbReference type="eggNOG" id="arCOG01349">
    <property type="taxonomic scope" value="Archaea"/>
</dbReference>
<evidence type="ECO:0000256" key="3">
    <source>
        <dbReference type="ARBA" id="ARBA00022723"/>
    </source>
</evidence>
<evidence type="ECO:0000256" key="2">
    <source>
        <dbReference type="ARBA" id="ARBA00013093"/>
    </source>
</evidence>
<dbReference type="PANTHER" id="PTHR20854">
    <property type="entry name" value="INOSITOL MONOPHOSPHATASE"/>
    <property type="match status" value="1"/>
</dbReference>
<dbReference type="STRING" id="797114.C475_02834"/>
<evidence type="ECO:0000256" key="4">
    <source>
        <dbReference type="ARBA" id="ARBA00022801"/>
    </source>
</evidence>
<comment type="caution">
    <text evidence="9">The sequence shown here is derived from an EMBL/GenBank/DDBJ whole genome shotgun (WGS) entry which is preliminary data.</text>
</comment>
<keyword evidence="3 8" id="KW-0479">Metal-binding</keyword>
<keyword evidence="5 8" id="KW-0460">Magnesium</keyword>
<gene>
    <name evidence="9" type="ORF">C475_02834</name>
</gene>
<dbReference type="Pfam" id="PF00459">
    <property type="entry name" value="Inositol_P"/>
    <property type="match status" value="1"/>
</dbReference>
<reference evidence="9 10" key="1">
    <citation type="journal article" date="2014" name="PLoS Genet.">
        <title>Phylogenetically driven sequencing of extremely halophilic archaea reveals strategies for static and dynamic osmo-response.</title>
        <authorList>
            <person name="Becker E.A."/>
            <person name="Seitzer P.M."/>
            <person name="Tritt A."/>
            <person name="Larsen D."/>
            <person name="Krusor M."/>
            <person name="Yao A.I."/>
            <person name="Wu D."/>
            <person name="Madern D."/>
            <person name="Eisen J.A."/>
            <person name="Darling A.E."/>
            <person name="Facciotti M.T."/>
        </authorList>
    </citation>
    <scope>NUCLEOTIDE SEQUENCE [LARGE SCALE GENOMIC DNA]</scope>
    <source>
        <strain evidence="9 10">2-9-1</strain>
    </source>
</reference>
<feature type="binding site" evidence="8">
    <location>
        <position position="213"/>
    </location>
    <ligand>
        <name>Mg(2+)</name>
        <dbReference type="ChEBI" id="CHEBI:18420"/>
        <label>1</label>
        <note>catalytic</note>
    </ligand>
</feature>
<dbReference type="GO" id="GO:0008934">
    <property type="term" value="F:inositol monophosphate 1-phosphatase activity"/>
    <property type="evidence" value="ECO:0007669"/>
    <property type="project" value="TreeGrafter"/>
</dbReference>
<feature type="binding site" evidence="8">
    <location>
        <position position="86"/>
    </location>
    <ligand>
        <name>Mg(2+)</name>
        <dbReference type="ChEBI" id="CHEBI:18420"/>
        <label>1</label>
        <note>catalytic</note>
    </ligand>
</feature>
<dbReference type="Gene3D" id="3.30.540.10">
    <property type="entry name" value="Fructose-1,6-Bisphosphatase, subunit A, domain 1"/>
    <property type="match status" value="1"/>
</dbReference>
<comment type="cofactor">
    <cofactor evidence="8">
        <name>Mg(2+)</name>
        <dbReference type="ChEBI" id="CHEBI:18420"/>
    </cofactor>
</comment>
<feature type="binding site" evidence="8">
    <location>
        <position position="68"/>
    </location>
    <ligand>
        <name>Mg(2+)</name>
        <dbReference type="ChEBI" id="CHEBI:18420"/>
        <label>1</label>
        <note>catalytic</note>
    </ligand>
</feature>
<accession>M0D356</accession>
<feature type="binding site" evidence="8">
    <location>
        <position position="88"/>
    </location>
    <ligand>
        <name>Mg(2+)</name>
        <dbReference type="ChEBI" id="CHEBI:18420"/>
        <label>1</label>
        <note>catalytic</note>
    </ligand>
</feature>
<keyword evidence="6" id="KW-0119">Carbohydrate metabolism</keyword>
<evidence type="ECO:0000256" key="1">
    <source>
        <dbReference type="ARBA" id="ARBA00001273"/>
    </source>
</evidence>
<dbReference type="Proteomes" id="UP000011626">
    <property type="component" value="Unassembled WGS sequence"/>
</dbReference>
<comment type="catalytic activity">
    <reaction evidence="1">
        <text>beta-D-fructose 1,6-bisphosphate + H2O = beta-D-fructose 6-phosphate + phosphate</text>
        <dbReference type="Rhea" id="RHEA:11064"/>
        <dbReference type="ChEBI" id="CHEBI:15377"/>
        <dbReference type="ChEBI" id="CHEBI:32966"/>
        <dbReference type="ChEBI" id="CHEBI:43474"/>
        <dbReference type="ChEBI" id="CHEBI:57634"/>
        <dbReference type="EC" id="3.1.3.11"/>
    </reaction>
</comment>
<dbReference type="EC" id="3.1.3.11" evidence="2"/>
<dbReference type="SUPFAM" id="SSF56655">
    <property type="entry name" value="Carbohydrate phosphatase"/>
    <property type="match status" value="1"/>
</dbReference>
<dbReference type="PROSITE" id="PS00629">
    <property type="entry name" value="IMP_1"/>
    <property type="match status" value="1"/>
</dbReference>
<dbReference type="GO" id="GO:0006020">
    <property type="term" value="P:inositol metabolic process"/>
    <property type="evidence" value="ECO:0007669"/>
    <property type="project" value="TreeGrafter"/>
</dbReference>
<evidence type="ECO:0000313" key="9">
    <source>
        <dbReference type="EMBL" id="ELZ29117.1"/>
    </source>
</evidence>
<dbReference type="RefSeq" id="WP_006882239.1">
    <property type="nucleotide sequence ID" value="NZ_AOIU01000008.1"/>
</dbReference>
<keyword evidence="4" id="KW-0378">Hydrolase</keyword>
<dbReference type="GO" id="GO:0046872">
    <property type="term" value="F:metal ion binding"/>
    <property type="evidence" value="ECO:0007669"/>
    <property type="project" value="UniProtKB-KW"/>
</dbReference>
<evidence type="ECO:0000256" key="5">
    <source>
        <dbReference type="ARBA" id="ARBA00022842"/>
    </source>
</evidence>
<dbReference type="EMBL" id="AOIU01000008">
    <property type="protein sequence ID" value="ELZ29117.1"/>
    <property type="molecule type" value="Genomic_DNA"/>
</dbReference>
<evidence type="ECO:0000256" key="6">
    <source>
        <dbReference type="ARBA" id="ARBA00023277"/>
    </source>
</evidence>
<comment type="similarity">
    <text evidence="7">Belongs to the inositol monophosphatase superfamily. FBPase class 4 family.</text>
</comment>
<dbReference type="OrthoDB" id="58111at2157"/>
<dbReference type="PATRIC" id="fig|797114.5.peg.570"/>
<evidence type="ECO:0000256" key="8">
    <source>
        <dbReference type="PIRSR" id="PIRSR600760-2"/>
    </source>
</evidence>
<dbReference type="PANTHER" id="PTHR20854:SF4">
    <property type="entry name" value="INOSITOL-1-MONOPHOSPHATASE-RELATED"/>
    <property type="match status" value="1"/>
</dbReference>
<dbReference type="GO" id="GO:0007165">
    <property type="term" value="P:signal transduction"/>
    <property type="evidence" value="ECO:0007669"/>
    <property type="project" value="TreeGrafter"/>
</dbReference>
<evidence type="ECO:0000313" key="10">
    <source>
        <dbReference type="Proteomes" id="UP000011626"/>
    </source>
</evidence>
<evidence type="ECO:0000256" key="7">
    <source>
        <dbReference type="ARBA" id="ARBA00038103"/>
    </source>
</evidence>
<dbReference type="InterPro" id="IPR020583">
    <property type="entry name" value="Inositol_monoP_metal-BS"/>
</dbReference>
<dbReference type="PRINTS" id="PR00377">
    <property type="entry name" value="IMPHPHTASES"/>
</dbReference>
<proteinExistence type="inferred from homology"/>
<protein>
    <recommendedName>
        <fullName evidence="2">fructose-bisphosphatase</fullName>
        <ecNumber evidence="2">3.1.3.11</ecNumber>
    </recommendedName>
</protein>
<dbReference type="Gene3D" id="3.40.190.80">
    <property type="match status" value="1"/>
</dbReference>
<feature type="binding site" evidence="8">
    <location>
        <position position="89"/>
    </location>
    <ligand>
        <name>Mg(2+)</name>
        <dbReference type="ChEBI" id="CHEBI:18420"/>
        <label>1</label>
        <note>catalytic</note>
    </ligand>
</feature>
<organism evidence="9 10">
    <name type="scientific">Halosimplex carlsbadense 2-9-1</name>
    <dbReference type="NCBI Taxonomy" id="797114"/>
    <lineage>
        <taxon>Archaea</taxon>
        <taxon>Methanobacteriati</taxon>
        <taxon>Methanobacteriota</taxon>
        <taxon>Stenosarchaea group</taxon>
        <taxon>Halobacteria</taxon>
        <taxon>Halobacteriales</taxon>
        <taxon>Haloarculaceae</taxon>
        <taxon>Halosimplex</taxon>
    </lineage>
</organism>
<sequence length="267" mass="27827">MSLDERAATARRAAQAGAGVAADLFREELAVERKDGKTDLVTRADREAEAAVLDGIEAAFPGEPVVAEETASGAAVPDSGPAWIVDPIDGTNNFVHGIPVWATAVAAVVDGEAVGAAVVLPALGDTYVADGSGARLNDESIAVSPRDDPDTQSVAPTFWWGLDRRAEYGAAATEIVERFGDLVRFRSAQATLSMVAAGSLDATFTNRETNAWDTVAGAFLVRQAGGRVTDLAGEPWRHDSRGLVASSGHNHDSVVDAARAVDGHRPE</sequence>
<keyword evidence="10" id="KW-1185">Reference proteome</keyword>
<name>M0D356_9EURY</name>
<dbReference type="AlphaFoldDB" id="M0D356"/>
<dbReference type="CDD" id="cd01637">
    <property type="entry name" value="IMPase_like"/>
    <property type="match status" value="1"/>
</dbReference>
<dbReference type="InterPro" id="IPR000760">
    <property type="entry name" value="Inositol_monophosphatase-like"/>
</dbReference>
<dbReference type="GO" id="GO:0042132">
    <property type="term" value="F:fructose 1,6-bisphosphate 1-phosphatase activity"/>
    <property type="evidence" value="ECO:0007669"/>
    <property type="project" value="UniProtKB-EC"/>
</dbReference>